<dbReference type="InterPro" id="IPR000531">
    <property type="entry name" value="Beta-barrel_TonB"/>
</dbReference>
<dbReference type="InterPro" id="IPR039426">
    <property type="entry name" value="TonB-dep_rcpt-like"/>
</dbReference>
<dbReference type="Pfam" id="PF13715">
    <property type="entry name" value="CarbopepD_reg_2"/>
    <property type="match status" value="1"/>
</dbReference>
<keyword evidence="4 10" id="KW-0812">Transmembrane</keyword>
<evidence type="ECO:0000256" key="11">
    <source>
        <dbReference type="RuleBase" id="RU003357"/>
    </source>
</evidence>
<sequence>MKTNTKNLLFLLLVFPVFLFGQNLVKGTVTEQSTSIPLPGVNVVIKGTTTGTATDFGGNYQIEVNNGDVIVFSYVGYQSKEITYSGQTSLDVQLSEDAAQLEEIVVIGYGSTTKKDATGSVEAITQEDFTKGNIVTAENLLNGRVAGVSVNTSGAPGSGSQIRIRGGSSINASNDPLIIIDGLPIDNKGVTGSRGVLASINPNDIDSFSVLKDASATAIYGSRAANGVIIIVTKKGKSTFSATYDTQFSFGEVTDYIDVFSADAFRQLVASQPINNQTIDESLLGNANTNWQEEIFRSTAASSQHNISMQGSLLKVLPTRFSFGAVKQEGVLQTSDFDRRNLSIALNPTFFDDHLKVNLNANLAFEDNRFADAGQIGAAMRYDPTQPVFDPSSPFGGYYQHRDGNIISIGTQNPVASLLQRNNTGDANRAYGNLNFDYKFHFLPELRAVLNLGFDQTKSTGFDIKDRGAATTDLQQIFLGEFKQNNQIRINRLLDGYLTYKKDFDKFGTEFTAGYSYQRFINNGKNGRNIQDPADVDDNYADPDIVLIGFFGRANISFLDKYLLTLTYRRDGTSRFGENNRWGNFPAAAFAWNISDEDFLKDSETISNLKLRVGFGITGQQDIDEKDIFLNRYRSGDGNSQYQFGNSVIQSLIASEINPDLKWEETTTIEFGVDYGLFGNKVSGSLNFFQKNSTDLLFTATVADGTNFSNSVIQNIGELQIQGMEFSVNTDVVNTDDFKVDFNFNATLLDREIQELALGQDVRTGGISGGTGNNIQIHREGEAPNSFYVFKQLYDPSGNPIEGAYADLNGDNVINDEDRYIKENPGANTILGFQSNIFYKNFDFAFNLRANLGNYVYNNVRSSKSQYALLLDNGIPANVPTSVLETNFQNTSDVITSDIYVENASFLRMDNITLGYTFNEISNSLKSVRIWGGVQNVFTITEYSGLDPEVTDNDSDLTLTLGIDNVVYPRPRTFLVGANFKF</sequence>
<protein>
    <submittedName>
        <fullName evidence="14">SusC/RagA family TonB-linked outer membrane protein</fullName>
    </submittedName>
</protein>
<keyword evidence="7 10" id="KW-0472">Membrane</keyword>
<evidence type="ECO:0000256" key="2">
    <source>
        <dbReference type="ARBA" id="ARBA00022448"/>
    </source>
</evidence>
<evidence type="ECO:0000256" key="5">
    <source>
        <dbReference type="ARBA" id="ARBA00022729"/>
    </source>
</evidence>
<evidence type="ECO:0000256" key="10">
    <source>
        <dbReference type="PROSITE-ProRule" id="PRU01360"/>
    </source>
</evidence>
<dbReference type="AlphaFoldDB" id="A0A923KLH0"/>
<dbReference type="InterPro" id="IPR023996">
    <property type="entry name" value="TonB-dep_OMP_SusC/RagA"/>
</dbReference>
<keyword evidence="3 10" id="KW-1134">Transmembrane beta strand</keyword>
<dbReference type="InterPro" id="IPR008969">
    <property type="entry name" value="CarboxyPept-like_regulatory"/>
</dbReference>
<evidence type="ECO:0000259" key="13">
    <source>
        <dbReference type="Pfam" id="PF07715"/>
    </source>
</evidence>
<evidence type="ECO:0000256" key="6">
    <source>
        <dbReference type="ARBA" id="ARBA00023077"/>
    </source>
</evidence>
<dbReference type="GO" id="GO:0044718">
    <property type="term" value="P:siderophore transmembrane transport"/>
    <property type="evidence" value="ECO:0007669"/>
    <property type="project" value="TreeGrafter"/>
</dbReference>
<reference evidence="14" key="1">
    <citation type="submission" date="2020-08" db="EMBL/GenBank/DDBJ databases">
        <title>Hyunsoonleella sp. strain SJ7 genome sequencing and assembly.</title>
        <authorList>
            <person name="Kim I."/>
        </authorList>
    </citation>
    <scope>NUCLEOTIDE SEQUENCE</scope>
    <source>
        <strain evidence="14">SJ7</strain>
    </source>
</reference>
<organism evidence="14 15">
    <name type="scientific">Hyunsoonleella aquatilis</name>
    <dbReference type="NCBI Taxonomy" id="2762758"/>
    <lineage>
        <taxon>Bacteria</taxon>
        <taxon>Pseudomonadati</taxon>
        <taxon>Bacteroidota</taxon>
        <taxon>Flavobacteriia</taxon>
        <taxon>Flavobacteriales</taxon>
        <taxon>Flavobacteriaceae</taxon>
    </lineage>
</organism>
<dbReference type="NCBIfam" id="TIGR04056">
    <property type="entry name" value="OMP_RagA_SusC"/>
    <property type="match status" value="1"/>
</dbReference>
<dbReference type="GO" id="GO:0009279">
    <property type="term" value="C:cell outer membrane"/>
    <property type="evidence" value="ECO:0007669"/>
    <property type="project" value="UniProtKB-SubCell"/>
</dbReference>
<evidence type="ECO:0000256" key="7">
    <source>
        <dbReference type="ARBA" id="ARBA00023136"/>
    </source>
</evidence>
<dbReference type="InterPro" id="IPR036942">
    <property type="entry name" value="Beta-barrel_TonB_sf"/>
</dbReference>
<dbReference type="Gene3D" id="2.60.40.1120">
    <property type="entry name" value="Carboxypeptidase-like, regulatory domain"/>
    <property type="match status" value="1"/>
</dbReference>
<dbReference type="PROSITE" id="PS52016">
    <property type="entry name" value="TONB_DEPENDENT_REC_3"/>
    <property type="match status" value="1"/>
</dbReference>
<dbReference type="SUPFAM" id="SSF49464">
    <property type="entry name" value="Carboxypeptidase regulatory domain-like"/>
    <property type="match status" value="1"/>
</dbReference>
<keyword evidence="15" id="KW-1185">Reference proteome</keyword>
<keyword evidence="2 10" id="KW-0813">Transport</keyword>
<evidence type="ECO:0000313" key="15">
    <source>
        <dbReference type="Proteomes" id="UP000656244"/>
    </source>
</evidence>
<dbReference type="Gene3D" id="2.170.130.10">
    <property type="entry name" value="TonB-dependent receptor, plug domain"/>
    <property type="match status" value="1"/>
</dbReference>
<evidence type="ECO:0000256" key="9">
    <source>
        <dbReference type="ARBA" id="ARBA00023237"/>
    </source>
</evidence>
<evidence type="ECO:0000256" key="3">
    <source>
        <dbReference type="ARBA" id="ARBA00022452"/>
    </source>
</evidence>
<dbReference type="Gene3D" id="2.40.170.20">
    <property type="entry name" value="TonB-dependent receptor, beta-barrel domain"/>
    <property type="match status" value="1"/>
</dbReference>
<dbReference type="InterPro" id="IPR023997">
    <property type="entry name" value="TonB-dep_OMP_SusC/RagA_CS"/>
</dbReference>
<dbReference type="EMBL" id="JACNMF010000002">
    <property type="protein sequence ID" value="MBC3757925.1"/>
    <property type="molecule type" value="Genomic_DNA"/>
</dbReference>
<dbReference type="PANTHER" id="PTHR30069:SF29">
    <property type="entry name" value="HEMOGLOBIN AND HEMOGLOBIN-HAPTOGLOBIN-BINDING PROTEIN 1-RELATED"/>
    <property type="match status" value="1"/>
</dbReference>
<keyword evidence="8" id="KW-0675">Receptor</keyword>
<dbReference type="PANTHER" id="PTHR30069">
    <property type="entry name" value="TONB-DEPENDENT OUTER MEMBRANE RECEPTOR"/>
    <property type="match status" value="1"/>
</dbReference>
<evidence type="ECO:0000256" key="1">
    <source>
        <dbReference type="ARBA" id="ARBA00004571"/>
    </source>
</evidence>
<gene>
    <name evidence="14" type="ORF">H7U19_05885</name>
</gene>
<dbReference type="NCBIfam" id="TIGR04057">
    <property type="entry name" value="SusC_RagA_signa"/>
    <property type="match status" value="1"/>
</dbReference>
<evidence type="ECO:0000256" key="4">
    <source>
        <dbReference type="ARBA" id="ARBA00022692"/>
    </source>
</evidence>
<dbReference type="InterPro" id="IPR037066">
    <property type="entry name" value="Plug_dom_sf"/>
</dbReference>
<accession>A0A923KLH0</accession>
<dbReference type="Proteomes" id="UP000656244">
    <property type="component" value="Unassembled WGS sequence"/>
</dbReference>
<keyword evidence="6 11" id="KW-0798">TonB box</keyword>
<dbReference type="GO" id="GO:0015344">
    <property type="term" value="F:siderophore uptake transmembrane transporter activity"/>
    <property type="evidence" value="ECO:0007669"/>
    <property type="project" value="TreeGrafter"/>
</dbReference>
<dbReference type="InterPro" id="IPR012910">
    <property type="entry name" value="Plug_dom"/>
</dbReference>
<evidence type="ECO:0000313" key="14">
    <source>
        <dbReference type="EMBL" id="MBC3757925.1"/>
    </source>
</evidence>
<comment type="similarity">
    <text evidence="10 11">Belongs to the TonB-dependent receptor family.</text>
</comment>
<dbReference type="Pfam" id="PF07715">
    <property type="entry name" value="Plug"/>
    <property type="match status" value="1"/>
</dbReference>
<keyword evidence="9 10" id="KW-0998">Cell outer membrane</keyword>
<comment type="subcellular location">
    <subcellularLocation>
        <location evidence="1 10">Cell outer membrane</location>
        <topology evidence="1 10">Multi-pass membrane protein</topology>
    </subcellularLocation>
</comment>
<feature type="domain" description="TonB-dependent receptor plug" evidence="13">
    <location>
        <begin position="114"/>
        <end position="228"/>
    </location>
</feature>
<dbReference type="SUPFAM" id="SSF56935">
    <property type="entry name" value="Porins"/>
    <property type="match status" value="1"/>
</dbReference>
<evidence type="ECO:0000259" key="12">
    <source>
        <dbReference type="Pfam" id="PF00593"/>
    </source>
</evidence>
<comment type="caution">
    <text evidence="14">The sequence shown here is derived from an EMBL/GenBank/DDBJ whole genome shotgun (WGS) entry which is preliminary data.</text>
</comment>
<feature type="domain" description="TonB-dependent receptor-like beta-barrel" evidence="12">
    <location>
        <begin position="371"/>
        <end position="937"/>
    </location>
</feature>
<dbReference type="RefSeq" id="WP_186560098.1">
    <property type="nucleotide sequence ID" value="NZ_JACNMF010000002.1"/>
</dbReference>
<dbReference type="Pfam" id="PF00593">
    <property type="entry name" value="TonB_dep_Rec_b-barrel"/>
    <property type="match status" value="1"/>
</dbReference>
<keyword evidence="5" id="KW-0732">Signal</keyword>
<evidence type="ECO:0000256" key="8">
    <source>
        <dbReference type="ARBA" id="ARBA00023170"/>
    </source>
</evidence>
<proteinExistence type="inferred from homology"/>
<name>A0A923KLH0_9FLAO</name>